<accession>A0AAE7WT25</accession>
<evidence type="ECO:0000259" key="1">
    <source>
        <dbReference type="Pfam" id="PF17936"/>
    </source>
</evidence>
<dbReference type="Gene3D" id="2.60.40.10">
    <property type="entry name" value="Immunoglobulins"/>
    <property type="match status" value="2"/>
</dbReference>
<evidence type="ECO:0000313" key="2">
    <source>
        <dbReference type="EMBL" id="QYW04894.1"/>
    </source>
</evidence>
<dbReference type="Pfam" id="PF17936">
    <property type="entry name" value="Big_6"/>
    <property type="match status" value="1"/>
</dbReference>
<sequence length="591" mass="61680">MSDNFITLEQYRAMIERNILTEPAMLVKNQTQPLGRIIFQALGDNMQMKDIIVPDSRNAIDLTQQAPLSNLLASSQLKSLIQLRRLVILNPDDMPAPEQGIKKPTLSQEPVAGATSIDGTTIPNATVIVEQNGNVWTGTSNGSGAFTVDVSGLAEGPFSVTVTADNYAPSRFTYTAGPQPLQPYPEPTIHAVFKETQVTGTTVADANIVVEFGGKSFTGQATNAGDFTVPTDALPFDTIVVKFVAEGYLDAQRSVNTSSVPGTATISDLKYLVTEINGTASPSAQVEVLVDGQSNQIVNANIDGLWTATVQPVKGDVNIRSLEVSGYDEATATVKPTTNTMGAITIDNADQFGENETVVTGTVAGLDENATDVAVTVTVQAGVYEGTVNLSNGTFRVEGIDAKAGVGSSGVVDITSAFYEEASESFTILEEFSVPTVTQAQDGDTSIKGQTSGSTTVKITMGSETKQASATPQGDFEVTGFTNVAPGALTIELSKSGYLTKTSQVTLVVQAYGIADAAPKVDDTTVTGHATQGSTVTITQGSVTGDAQADASTGEFSVTLSGPLTAGELQFKVSHANYVDYTETLTVAASA</sequence>
<dbReference type="InterPro" id="IPR041498">
    <property type="entry name" value="Big_6"/>
</dbReference>
<dbReference type="EMBL" id="MZ475896">
    <property type="protein sequence ID" value="QYW04894.1"/>
    <property type="molecule type" value="Genomic_DNA"/>
</dbReference>
<organism evidence="2 3">
    <name type="scientific">Erwinia phage pEa_SNUABM_7</name>
    <dbReference type="NCBI Taxonomy" id="2866695"/>
    <lineage>
        <taxon>Viruses</taxon>
        <taxon>Duplodnaviria</taxon>
        <taxon>Heunggongvirae</taxon>
        <taxon>Uroviricota</taxon>
        <taxon>Caudoviricetes</taxon>
        <taxon>Snuvirus</taxon>
        <taxon>Snuvirus SNUABM7</taxon>
    </lineage>
</organism>
<reference evidence="2" key="1">
    <citation type="submission" date="2021-06" db="EMBL/GenBank/DDBJ databases">
        <title>Complete genome sequence of Erwinia phage pEa_SNUABM_7.</title>
        <authorList>
            <person name="Kim S.G."/>
            <person name="Park S.C."/>
        </authorList>
    </citation>
    <scope>NUCLEOTIDE SEQUENCE</scope>
</reference>
<dbReference type="Proteomes" id="UP000827609">
    <property type="component" value="Segment"/>
</dbReference>
<keyword evidence="3" id="KW-1185">Reference proteome</keyword>
<name>A0AAE7WT25_9CAUD</name>
<proteinExistence type="predicted"/>
<feature type="domain" description="Bacterial Ig" evidence="1">
    <location>
        <begin position="521"/>
        <end position="568"/>
    </location>
</feature>
<protein>
    <recommendedName>
        <fullName evidence="1">Bacterial Ig domain-containing protein</fullName>
    </recommendedName>
</protein>
<dbReference type="InterPro" id="IPR013783">
    <property type="entry name" value="Ig-like_fold"/>
</dbReference>
<dbReference type="SUPFAM" id="SSF49464">
    <property type="entry name" value="Carboxypeptidase regulatory domain-like"/>
    <property type="match status" value="1"/>
</dbReference>
<evidence type="ECO:0000313" key="3">
    <source>
        <dbReference type="Proteomes" id="UP000827609"/>
    </source>
</evidence>
<dbReference type="InterPro" id="IPR008969">
    <property type="entry name" value="CarboxyPept-like_regulatory"/>
</dbReference>
<gene>
    <name evidence="2" type="ORF">pEaSNUABM7_00226</name>
</gene>